<accession>A0ACB9QJD2</accession>
<dbReference type="EMBL" id="CM042885">
    <property type="protein sequence ID" value="KAI4363773.1"/>
    <property type="molecule type" value="Genomic_DNA"/>
</dbReference>
<protein>
    <submittedName>
        <fullName evidence="1">Uncharacterized protein</fullName>
    </submittedName>
</protein>
<evidence type="ECO:0000313" key="2">
    <source>
        <dbReference type="Proteomes" id="UP001057402"/>
    </source>
</evidence>
<reference evidence="2" key="1">
    <citation type="journal article" date="2023" name="Front. Plant Sci.">
        <title>Chromosomal-level genome assembly of Melastoma candidum provides insights into trichome evolution.</title>
        <authorList>
            <person name="Zhong Y."/>
            <person name="Wu W."/>
            <person name="Sun C."/>
            <person name="Zou P."/>
            <person name="Liu Y."/>
            <person name="Dai S."/>
            <person name="Zhou R."/>
        </authorList>
    </citation>
    <scope>NUCLEOTIDE SEQUENCE [LARGE SCALE GENOMIC DNA]</scope>
</reference>
<comment type="caution">
    <text evidence="1">The sequence shown here is derived from an EMBL/GenBank/DDBJ whole genome shotgun (WGS) entry which is preliminary data.</text>
</comment>
<proteinExistence type="predicted"/>
<gene>
    <name evidence="1" type="ORF">MLD38_019948</name>
</gene>
<keyword evidence="2" id="KW-1185">Reference proteome</keyword>
<dbReference type="Proteomes" id="UP001057402">
    <property type="component" value="Chromosome 6"/>
</dbReference>
<sequence>MIVVFGLEWQGKLKETEEAAVQFVPHVVVTIDSKGFSFRLIKQLRGSEHSILTCYNTFYLGSLTWMRGQGVYDVLLLAARMSEPALGGPMHFHYVAPSFWAWKGGEERLRKLAKFVDHIFCILPNEPELCQLNGLDANFVGHTVLEDILDVGEEMEASSDDWNMPGDGPRFRSACQIPSGATIMSLLPGSRLQEVTRMLPIFAETVEMLKHAFPELLTVIHVAPNQHVKSHIDVAIKDWPVPFLLISGENTLLKYDAFRASRVALCTSGAVAVELQLAKLPCIVAYRAHFLTEWYIRYKAKIPYISIRNILTDSAAIPEALFQKCTPENLAAMLEVLIHDEVSRAKQISTAKKVMKLLSPSKEAFCKTAAHWRSKDFYGSPSEIAASVVLNYVKAS</sequence>
<evidence type="ECO:0000313" key="1">
    <source>
        <dbReference type="EMBL" id="KAI4363773.1"/>
    </source>
</evidence>
<name>A0ACB9QJD2_9MYRT</name>
<organism evidence="1 2">
    <name type="scientific">Melastoma candidum</name>
    <dbReference type="NCBI Taxonomy" id="119954"/>
    <lineage>
        <taxon>Eukaryota</taxon>
        <taxon>Viridiplantae</taxon>
        <taxon>Streptophyta</taxon>
        <taxon>Embryophyta</taxon>
        <taxon>Tracheophyta</taxon>
        <taxon>Spermatophyta</taxon>
        <taxon>Magnoliopsida</taxon>
        <taxon>eudicotyledons</taxon>
        <taxon>Gunneridae</taxon>
        <taxon>Pentapetalae</taxon>
        <taxon>rosids</taxon>
        <taxon>malvids</taxon>
        <taxon>Myrtales</taxon>
        <taxon>Melastomataceae</taxon>
        <taxon>Melastomatoideae</taxon>
        <taxon>Melastomateae</taxon>
        <taxon>Melastoma</taxon>
    </lineage>
</organism>